<evidence type="ECO:0000313" key="6">
    <source>
        <dbReference type="Proteomes" id="UP001162800"/>
    </source>
</evidence>
<evidence type="ECO:0000259" key="2">
    <source>
        <dbReference type="PROSITE" id="PS50110"/>
    </source>
</evidence>
<dbReference type="SMART" id="SM00052">
    <property type="entry name" value="EAL"/>
    <property type="match status" value="1"/>
</dbReference>
<dbReference type="RefSeq" id="WP_231041714.1">
    <property type="nucleotide sequence ID" value="NZ_CP106881.1"/>
</dbReference>
<dbReference type="SUPFAM" id="SSF55073">
    <property type="entry name" value="Nucleotide cyclase"/>
    <property type="match status" value="1"/>
</dbReference>
<proteinExistence type="predicted"/>
<dbReference type="InterPro" id="IPR011006">
    <property type="entry name" value="CheY-like_superfamily"/>
</dbReference>
<feature type="domain" description="GGDEF" evidence="4">
    <location>
        <begin position="197"/>
        <end position="325"/>
    </location>
</feature>
<dbReference type="InterPro" id="IPR035919">
    <property type="entry name" value="EAL_sf"/>
</dbReference>
<dbReference type="InterPro" id="IPR029787">
    <property type="entry name" value="Nucleotide_cyclase"/>
</dbReference>
<dbReference type="InterPro" id="IPR001633">
    <property type="entry name" value="EAL_dom"/>
</dbReference>
<dbReference type="Gene3D" id="3.30.70.270">
    <property type="match status" value="1"/>
</dbReference>
<accession>A0ABY6G6U2</accession>
<keyword evidence="6" id="KW-1185">Reference proteome</keyword>
<keyword evidence="1" id="KW-0597">Phosphoprotein</keyword>
<dbReference type="PANTHER" id="PTHR33121">
    <property type="entry name" value="CYCLIC DI-GMP PHOSPHODIESTERASE PDEF"/>
    <property type="match status" value="1"/>
</dbReference>
<dbReference type="SMART" id="SM00267">
    <property type="entry name" value="GGDEF"/>
    <property type="match status" value="1"/>
</dbReference>
<dbReference type="Pfam" id="PF00990">
    <property type="entry name" value="GGDEF"/>
    <property type="match status" value="1"/>
</dbReference>
<dbReference type="InterPro" id="IPR001789">
    <property type="entry name" value="Sig_transdc_resp-reg_receiver"/>
</dbReference>
<dbReference type="Gene3D" id="3.40.50.2300">
    <property type="match status" value="1"/>
</dbReference>
<dbReference type="PANTHER" id="PTHR33121:SF70">
    <property type="entry name" value="SIGNALING PROTEIN YKOW"/>
    <property type="match status" value="1"/>
</dbReference>
<dbReference type="InterPro" id="IPR043128">
    <property type="entry name" value="Rev_trsase/Diguanyl_cyclase"/>
</dbReference>
<dbReference type="CDD" id="cd01949">
    <property type="entry name" value="GGDEF"/>
    <property type="match status" value="1"/>
</dbReference>
<protein>
    <submittedName>
        <fullName evidence="5">GGDEF domain-containing response regulator</fullName>
    </submittedName>
</protein>
<evidence type="ECO:0000313" key="5">
    <source>
        <dbReference type="EMBL" id="UYG50616.1"/>
    </source>
</evidence>
<dbReference type="PROSITE" id="PS50887">
    <property type="entry name" value="GGDEF"/>
    <property type="match status" value="1"/>
</dbReference>
<dbReference type="SUPFAM" id="SSF141868">
    <property type="entry name" value="EAL domain-like"/>
    <property type="match status" value="1"/>
</dbReference>
<feature type="modified residue" description="4-aspartylphosphate" evidence="1">
    <location>
        <position position="87"/>
    </location>
</feature>
<dbReference type="NCBIfam" id="TIGR00254">
    <property type="entry name" value="GGDEF"/>
    <property type="match status" value="1"/>
</dbReference>
<gene>
    <name evidence="5" type="ORF">M9799_10970</name>
</gene>
<dbReference type="PROSITE" id="PS50883">
    <property type="entry name" value="EAL"/>
    <property type="match status" value="1"/>
</dbReference>
<dbReference type="EMBL" id="CP106881">
    <property type="protein sequence ID" value="UYG50616.1"/>
    <property type="molecule type" value="Genomic_DNA"/>
</dbReference>
<dbReference type="Gene3D" id="3.20.20.450">
    <property type="entry name" value="EAL domain"/>
    <property type="match status" value="1"/>
</dbReference>
<reference evidence="5" key="1">
    <citation type="submission" date="2022-09" db="EMBL/GenBank/DDBJ databases">
        <title>The complete genome of Acidovorax sp. 5MLIR.</title>
        <authorList>
            <person name="Liu L."/>
            <person name="Yue J."/>
            <person name="Yang F."/>
            <person name="Yuan J."/>
            <person name="Li L."/>
        </authorList>
    </citation>
    <scope>NUCLEOTIDE SEQUENCE</scope>
    <source>
        <strain evidence="5">5MLIR</strain>
    </source>
</reference>
<name>A0ABY6G6U2_9BURK</name>
<feature type="domain" description="Response regulatory" evidence="2">
    <location>
        <begin position="32"/>
        <end position="156"/>
    </location>
</feature>
<dbReference type="CDD" id="cd01948">
    <property type="entry name" value="EAL"/>
    <property type="match status" value="1"/>
</dbReference>
<evidence type="ECO:0000259" key="3">
    <source>
        <dbReference type="PROSITE" id="PS50883"/>
    </source>
</evidence>
<evidence type="ECO:0000256" key="1">
    <source>
        <dbReference type="PROSITE-ProRule" id="PRU00169"/>
    </source>
</evidence>
<dbReference type="Proteomes" id="UP001162800">
    <property type="component" value="Chromosome"/>
</dbReference>
<dbReference type="InterPro" id="IPR000160">
    <property type="entry name" value="GGDEF_dom"/>
</dbReference>
<dbReference type="SUPFAM" id="SSF52172">
    <property type="entry name" value="CheY-like"/>
    <property type="match status" value="1"/>
</dbReference>
<feature type="domain" description="EAL" evidence="3">
    <location>
        <begin position="333"/>
        <end position="586"/>
    </location>
</feature>
<dbReference type="InterPro" id="IPR050706">
    <property type="entry name" value="Cyclic-di-GMP_PDE-like"/>
</dbReference>
<sequence>MWCSPALGWLDTGSTAAPEEPTAEPDPSPKWRVLIVDNDPDVHAATCAALEGQMLFERPLVFMHAFSGDEARALLLREHDLAMVLIDVVSERTSSGLELVDFIRHSAGLRNTRIVLRTGQPGQVPDLETLLRYDINDYRTKAELTRDRLLAMVVTAVRSYKQLCAVHASAYHDPLVDLPNRSHFIERIHDGERRAMEDYILALIDIDDFSATNDMMGHHFGDRLLERVARCLEAALPAGVLLARLGADTFAVLGSVAQVQPRRLLECVHQPLLVDGVPHKVSLTCGYVLLPKEPQAGADLIKDATIALKRAKRDHRGQHLQYADQMGTEARARAVLLSQLREAIEKRQLFLVYQPQLNLDTQQLTGLEALLRWRTEDDRFIPPDQFIPVAEHSGLILALGQWVLDTACATMRDLLDTGVAPLRMAVNVSPVQLQDPGFFALVRTALADNGLQGRHLELEITESVAALPTQLLDSTLGALRAEGISIAIDDFGTGYSSLSYLERLPLDRIKIDRSFTRQLGDPHGARIAEMVAELGRKLGLTVLAEGIEDAGAWQALRAMGYQEGQGYHIARPMDKPALVHWLQHHPQRLQAA</sequence>
<dbReference type="SMART" id="SM00448">
    <property type="entry name" value="REC"/>
    <property type="match status" value="1"/>
</dbReference>
<evidence type="ECO:0000259" key="4">
    <source>
        <dbReference type="PROSITE" id="PS50887"/>
    </source>
</evidence>
<dbReference type="PROSITE" id="PS50110">
    <property type="entry name" value="RESPONSE_REGULATORY"/>
    <property type="match status" value="1"/>
</dbReference>
<organism evidence="5 6">
    <name type="scientific">Comamonas endophytica</name>
    <dbReference type="NCBI Taxonomy" id="2949090"/>
    <lineage>
        <taxon>Bacteria</taxon>
        <taxon>Pseudomonadati</taxon>
        <taxon>Pseudomonadota</taxon>
        <taxon>Betaproteobacteria</taxon>
        <taxon>Burkholderiales</taxon>
        <taxon>Comamonadaceae</taxon>
        <taxon>Comamonas</taxon>
    </lineage>
</organism>
<dbReference type="Pfam" id="PF00563">
    <property type="entry name" value="EAL"/>
    <property type="match status" value="1"/>
</dbReference>